<dbReference type="Pfam" id="PF01345">
    <property type="entry name" value="DUF11"/>
    <property type="match status" value="1"/>
</dbReference>
<feature type="domain" description="DUF11" evidence="4">
    <location>
        <begin position="951"/>
        <end position="1031"/>
    </location>
</feature>
<dbReference type="InterPro" id="IPR001434">
    <property type="entry name" value="OmcB-like_DUF11"/>
</dbReference>
<keyword evidence="6" id="KW-1185">Reference proteome</keyword>
<feature type="chain" id="PRO_5002100180" description="DUF11 domain-containing protein" evidence="3">
    <location>
        <begin position="32"/>
        <end position="1048"/>
    </location>
</feature>
<dbReference type="InterPro" id="IPR019734">
    <property type="entry name" value="TPR_rpt"/>
</dbReference>
<feature type="coiled-coil region" evidence="1">
    <location>
        <begin position="165"/>
        <end position="312"/>
    </location>
</feature>
<dbReference type="Proteomes" id="UP000057609">
    <property type="component" value="Chromosome"/>
</dbReference>
<evidence type="ECO:0000256" key="3">
    <source>
        <dbReference type="SAM" id="SignalP"/>
    </source>
</evidence>
<feature type="signal peptide" evidence="3">
    <location>
        <begin position="1"/>
        <end position="31"/>
    </location>
</feature>
<keyword evidence="1" id="KW-0175">Coiled coil</keyword>
<feature type="region of interest" description="Disordered" evidence="2">
    <location>
        <begin position="337"/>
        <end position="356"/>
    </location>
</feature>
<evidence type="ECO:0000313" key="6">
    <source>
        <dbReference type="Proteomes" id="UP000057609"/>
    </source>
</evidence>
<name>A0A0B5BH19_9BACT</name>
<organism evidence="5 6">
    <name type="scientific">Geobacter pickeringii</name>
    <dbReference type="NCBI Taxonomy" id="345632"/>
    <lineage>
        <taxon>Bacteria</taxon>
        <taxon>Pseudomonadati</taxon>
        <taxon>Thermodesulfobacteriota</taxon>
        <taxon>Desulfuromonadia</taxon>
        <taxon>Geobacterales</taxon>
        <taxon>Geobacteraceae</taxon>
        <taxon>Geobacter</taxon>
    </lineage>
</organism>
<accession>A0A0B5BH19</accession>
<dbReference type="PANTHER" id="PTHR10004">
    <property type="entry name" value="OS06G0538200 PROTEIN"/>
    <property type="match status" value="1"/>
</dbReference>
<dbReference type="HOGENOM" id="CLU_327002_0_0_7"/>
<dbReference type="EMBL" id="CP009788">
    <property type="protein sequence ID" value="AJE04459.1"/>
    <property type="molecule type" value="Genomic_DNA"/>
</dbReference>
<protein>
    <recommendedName>
        <fullName evidence="4">DUF11 domain-containing protein</fullName>
    </recommendedName>
</protein>
<sequence length="1048" mass="113021">MTFMKYFRTAMFKCLTGCLIIASLLSSPAHAVNSEDSQIFIAGFNAYQKKDYQSAIERMKTVLEKYPDTPLRDMAIFWLARASYKAGFDRDAARSMSQFFKEYPDSPLKGTVEDELLALVARYDKGEQLPVMAKREGTEKATEVAAAKKALADKTAAAKQAAEAAARQKTDAERLATQRAAAEKASAEKAAAEKLAAERAAAEKAATEMAAAQKAAADKAVREKAETERLAAEKAAKEKAEAERIAAEKAALEKREVERIAAEKAAAEMAAAQKAAADKAAREKAETERLAAEKAVKEKAEAERIVAEKAAQDKAEAERIAAEKAAAEMVAAQKAAADKAAREKTETERLAAEKAAKEKAEAERIAAEKAAQEKRDAERVAAENAAVEMAAAQKAAADKAVREKAETERLAAEKAAKEKAESERIAAEKVAQDKAEVERIAAEKAAVEMAAAQKAAADKAVREKAETERLAAEKAAKEKADAERIAAEKAAQEKAAVAHRVEAEERAARSAALREKAIAEYKSLVERFPGTKAAATAAAKLAELGIAFTPAAKAVAAVPVPEKNAQVLSLEVGQFADIELTIPPAAQSLEVGKRHEIPFEVVNNGNGSDSFYLESGFPAEFNAQFADAAKKELPVNLTSTLAPGERFRGVLSLVVPREFIDGQKIVYPIKIASRLERDASQARDIFLTASAPLLRAVVKTDKVQILPGEKVSYRIALLNIGTATAQGVALRLNYPPQYEPVGVAGSGFKQEMKAVLVLDGMRLNSGESREFEVTFQLKEEAIAQQELFLRADIANTELQTRDSFLSAAAFVKAVSGVAIRTNSEKIVVIPGQPVSIPLVVTNTGNVREDFLIKPNLPANVTYTFYQDLNRDGIRQANEPIINHVGPLAPKEESYVILDLATPATENDGASTTITMAFEPESDKTQTKVATLRLVYSRPVVDLAMAGKGGRLKPGEVSSFELNFTNKGSNMAKAVELQSFLPRDLELIASDPAFAKGTNGDYFWRFDELGAGEKRTIKVTFRVKAGTAVGKSIQVRNVLKYQDLLGNRY</sequence>
<evidence type="ECO:0000256" key="1">
    <source>
        <dbReference type="SAM" id="Coils"/>
    </source>
</evidence>
<evidence type="ECO:0000256" key="2">
    <source>
        <dbReference type="SAM" id="MobiDB-lite"/>
    </source>
</evidence>
<dbReference type="PANTHER" id="PTHR10004:SF8">
    <property type="entry name" value="OS06G0538200 PROTEIN"/>
    <property type="match status" value="1"/>
</dbReference>
<feature type="coiled-coil region" evidence="1">
    <location>
        <begin position="462"/>
        <end position="492"/>
    </location>
</feature>
<evidence type="ECO:0000259" key="4">
    <source>
        <dbReference type="Pfam" id="PF01345"/>
    </source>
</evidence>
<reference evidence="5 6" key="1">
    <citation type="journal article" date="2015" name="Genome Announc.">
        <title>Complete Genome of Geobacter pickeringii G13T, a Metal-Reducing Isolate from Sedimentary Kaolin Deposits.</title>
        <authorList>
            <person name="Badalamenti J.P."/>
            <person name="Bond D.R."/>
        </authorList>
    </citation>
    <scope>NUCLEOTIDE SEQUENCE [LARGE SCALE GENOMIC DNA]</scope>
    <source>
        <strain evidence="5 6">G13</strain>
    </source>
</reference>
<gene>
    <name evidence="5" type="ORF">GPICK_14810</name>
</gene>
<proteinExistence type="predicted"/>
<evidence type="ECO:0000313" key="5">
    <source>
        <dbReference type="EMBL" id="AJE04459.1"/>
    </source>
</evidence>
<dbReference type="KEGG" id="gpi:GPICK_14810"/>
<keyword evidence="3" id="KW-0732">Signal</keyword>
<dbReference type="Pfam" id="PF13174">
    <property type="entry name" value="TPR_6"/>
    <property type="match status" value="2"/>
</dbReference>
<dbReference type="AlphaFoldDB" id="A0A0B5BH19"/>
<dbReference type="STRING" id="345632.GPICK_14810"/>